<dbReference type="InterPro" id="IPR029068">
    <property type="entry name" value="Glyas_Bleomycin-R_OHBP_Dase"/>
</dbReference>
<dbReference type="PANTHER" id="PTHR35908:SF1">
    <property type="entry name" value="CONSERVED PROTEIN"/>
    <property type="match status" value="1"/>
</dbReference>
<dbReference type="Proteomes" id="UP000564629">
    <property type="component" value="Unassembled WGS sequence"/>
</dbReference>
<evidence type="ECO:0000313" key="3">
    <source>
        <dbReference type="EMBL" id="MBB5475057.1"/>
    </source>
</evidence>
<dbReference type="Proteomes" id="UP000321723">
    <property type="component" value="Unassembled WGS sequence"/>
</dbReference>
<evidence type="ECO:0000313" key="2">
    <source>
        <dbReference type="EMBL" id="GEL47360.1"/>
    </source>
</evidence>
<organism evidence="2 4">
    <name type="scientific">Cellulomonas hominis</name>
    <dbReference type="NCBI Taxonomy" id="156981"/>
    <lineage>
        <taxon>Bacteria</taxon>
        <taxon>Bacillati</taxon>
        <taxon>Actinomycetota</taxon>
        <taxon>Actinomycetes</taxon>
        <taxon>Micrococcales</taxon>
        <taxon>Cellulomonadaceae</taxon>
        <taxon>Cellulomonas</taxon>
    </lineage>
</organism>
<dbReference type="InterPro" id="IPR041581">
    <property type="entry name" value="Glyoxalase_6"/>
</dbReference>
<evidence type="ECO:0000313" key="4">
    <source>
        <dbReference type="Proteomes" id="UP000321723"/>
    </source>
</evidence>
<dbReference type="GO" id="GO:0016829">
    <property type="term" value="F:lyase activity"/>
    <property type="evidence" value="ECO:0007669"/>
    <property type="project" value="UniProtKB-KW"/>
</dbReference>
<gene>
    <name evidence="2" type="ORF">CHO01_24760</name>
    <name evidence="3" type="ORF">HNR08_003793</name>
</gene>
<dbReference type="Gene3D" id="3.10.180.10">
    <property type="entry name" value="2,3-Dihydroxybiphenyl 1,2-Dioxygenase, domain 1"/>
    <property type="match status" value="1"/>
</dbReference>
<dbReference type="EMBL" id="JACHDN010000001">
    <property type="protein sequence ID" value="MBB5475057.1"/>
    <property type="molecule type" value="Genomic_DNA"/>
</dbReference>
<protein>
    <submittedName>
        <fullName evidence="2">Glyoxalase</fullName>
    </submittedName>
    <submittedName>
        <fullName evidence="3">Putative enzyme related to lactoylglutathione lyase</fullName>
    </submittedName>
</protein>
<proteinExistence type="predicted"/>
<keyword evidence="4" id="KW-1185">Reference proteome</keyword>
<dbReference type="RefSeq" id="WP_146838398.1">
    <property type="nucleotide sequence ID" value="NZ_BJVQ01000036.1"/>
</dbReference>
<name>A0A511FDM9_9CELL</name>
<dbReference type="SUPFAM" id="SSF54593">
    <property type="entry name" value="Glyoxalase/Bleomycin resistance protein/Dihydroxybiphenyl dioxygenase"/>
    <property type="match status" value="1"/>
</dbReference>
<keyword evidence="3" id="KW-0456">Lyase</keyword>
<dbReference type="EMBL" id="BJVQ01000036">
    <property type="protein sequence ID" value="GEL47360.1"/>
    <property type="molecule type" value="Genomic_DNA"/>
</dbReference>
<dbReference type="InterPro" id="IPR037523">
    <property type="entry name" value="VOC_core"/>
</dbReference>
<evidence type="ECO:0000259" key="1">
    <source>
        <dbReference type="PROSITE" id="PS51819"/>
    </source>
</evidence>
<dbReference type="AlphaFoldDB" id="A0A511FDM9"/>
<sequence>MAPLLSVDCVTVNSRDPWALAGFWAALVGGTPRDAGNRFVLVDPGEGRTRLLFQQADEAAAAPGWIHLDCRTADREATIAEVERLGGRLVDRRSDSHGDWVVLADPDGNPFCC</sequence>
<dbReference type="PANTHER" id="PTHR35908">
    <property type="entry name" value="HYPOTHETICAL FUSION PROTEIN"/>
    <property type="match status" value="1"/>
</dbReference>
<reference evidence="3 5" key="2">
    <citation type="submission" date="2020-08" db="EMBL/GenBank/DDBJ databases">
        <title>Sequencing the genomes of 1000 actinobacteria strains.</title>
        <authorList>
            <person name="Klenk H.-P."/>
        </authorList>
    </citation>
    <scope>NUCLEOTIDE SEQUENCE [LARGE SCALE GENOMIC DNA]</scope>
    <source>
        <strain evidence="3 5">DSM 9581</strain>
    </source>
</reference>
<dbReference type="Pfam" id="PF18029">
    <property type="entry name" value="Glyoxalase_6"/>
    <property type="match status" value="1"/>
</dbReference>
<comment type="caution">
    <text evidence="2">The sequence shown here is derived from an EMBL/GenBank/DDBJ whole genome shotgun (WGS) entry which is preliminary data.</text>
</comment>
<reference evidence="2 4" key="1">
    <citation type="submission" date="2019-07" db="EMBL/GenBank/DDBJ databases">
        <title>Whole genome shotgun sequence of Cellulomonas hominis NBRC 16055.</title>
        <authorList>
            <person name="Hosoyama A."/>
            <person name="Uohara A."/>
            <person name="Ohji S."/>
            <person name="Ichikawa N."/>
        </authorList>
    </citation>
    <scope>NUCLEOTIDE SEQUENCE [LARGE SCALE GENOMIC DNA]</scope>
    <source>
        <strain evidence="2 4">NBRC 16055</strain>
    </source>
</reference>
<dbReference type="OrthoDB" id="5524593at2"/>
<evidence type="ECO:0000313" key="5">
    <source>
        <dbReference type="Proteomes" id="UP000564629"/>
    </source>
</evidence>
<dbReference type="PROSITE" id="PS51819">
    <property type="entry name" value="VOC"/>
    <property type="match status" value="1"/>
</dbReference>
<feature type="domain" description="VOC" evidence="1">
    <location>
        <begin position="6"/>
        <end position="113"/>
    </location>
</feature>
<accession>A0A511FDM9</accession>